<gene>
    <name evidence="11" type="ORF">ACFQ2V_17645</name>
</gene>
<dbReference type="SUPFAM" id="SSF52743">
    <property type="entry name" value="Subtilisin-like"/>
    <property type="match status" value="1"/>
</dbReference>
<feature type="domain" description="FlgD/Vpr Ig-like" evidence="10">
    <location>
        <begin position="755"/>
        <end position="816"/>
    </location>
</feature>
<feature type="chain" id="PRO_5046282202" evidence="8">
    <location>
        <begin position="26"/>
        <end position="993"/>
    </location>
</feature>
<evidence type="ECO:0000256" key="5">
    <source>
        <dbReference type="PROSITE-ProRule" id="PRU01240"/>
    </source>
</evidence>
<dbReference type="PROSITE" id="PS00136">
    <property type="entry name" value="SUBTILASE_ASP"/>
    <property type="match status" value="1"/>
</dbReference>
<keyword evidence="3 5" id="KW-0378">Hydrolase</keyword>
<dbReference type="PANTHER" id="PTHR43806">
    <property type="entry name" value="PEPTIDASE S8"/>
    <property type="match status" value="1"/>
</dbReference>
<evidence type="ECO:0000256" key="3">
    <source>
        <dbReference type="ARBA" id="ARBA00022801"/>
    </source>
</evidence>
<dbReference type="PANTHER" id="PTHR43806:SF11">
    <property type="entry name" value="CEREVISIN-RELATED"/>
    <property type="match status" value="1"/>
</dbReference>
<feature type="active site" description="Charge relay system" evidence="5">
    <location>
        <position position="384"/>
    </location>
</feature>
<proteinExistence type="inferred from homology"/>
<evidence type="ECO:0000256" key="8">
    <source>
        <dbReference type="SAM" id="SignalP"/>
    </source>
</evidence>
<evidence type="ECO:0000313" key="11">
    <source>
        <dbReference type="EMBL" id="MFD1056138.1"/>
    </source>
</evidence>
<keyword evidence="12" id="KW-1185">Reference proteome</keyword>
<dbReference type="PROSITE" id="PS51892">
    <property type="entry name" value="SUBTILASE"/>
    <property type="match status" value="1"/>
</dbReference>
<name>A0ABW3MZM9_9MICO</name>
<dbReference type="PRINTS" id="PR00723">
    <property type="entry name" value="SUBTILISIN"/>
</dbReference>
<dbReference type="InterPro" id="IPR023828">
    <property type="entry name" value="Peptidase_S8_Ser-AS"/>
</dbReference>
<dbReference type="Pfam" id="PF00082">
    <property type="entry name" value="Peptidase_S8"/>
    <property type="match status" value="1"/>
</dbReference>
<dbReference type="InterPro" id="IPR013783">
    <property type="entry name" value="Ig-like_fold"/>
</dbReference>
<evidence type="ECO:0000259" key="10">
    <source>
        <dbReference type="Pfam" id="PF13860"/>
    </source>
</evidence>
<protein>
    <submittedName>
        <fullName evidence="11">S8 family serine peptidase</fullName>
    </submittedName>
</protein>
<dbReference type="InterPro" id="IPR023827">
    <property type="entry name" value="Peptidase_S8_Asp-AS"/>
</dbReference>
<evidence type="ECO:0000256" key="7">
    <source>
        <dbReference type="SAM" id="MobiDB-lite"/>
    </source>
</evidence>
<evidence type="ECO:0000313" key="12">
    <source>
        <dbReference type="Proteomes" id="UP001597046"/>
    </source>
</evidence>
<keyword evidence="4 5" id="KW-0720">Serine protease</keyword>
<evidence type="ECO:0000259" key="9">
    <source>
        <dbReference type="Pfam" id="PF00082"/>
    </source>
</evidence>
<dbReference type="InterPro" id="IPR025965">
    <property type="entry name" value="FlgD/Vpr_Ig-like"/>
</dbReference>
<dbReference type="Gene3D" id="2.60.40.4070">
    <property type="match status" value="2"/>
</dbReference>
<accession>A0ABW3MZM9</accession>
<dbReference type="Gene3D" id="2.60.40.10">
    <property type="entry name" value="Immunoglobulins"/>
    <property type="match status" value="1"/>
</dbReference>
<sequence length="993" mass="99838">MGLLRRRSVMSAVVALGLVVPPAAAAFAAGDGNPPTTKREQLSQLHPDAAKAPSPGTKGSAGRVGALAVQRGSGKVVLSVKVRKGAQVASSLADVARSAKAHGGAQRRVLRQLDTVSVEVPATAATGFAAALRGRADVTRVDVVGRKTFSFLPNDPDYPATASYLGAVGAPAAWDVQRGDAAVHIAVVDSGVDVAHPDLAGRVTDTYNAVDGSTDVTDDVGHGTFVAGVAAATADNGIGIAGASVGASVMAVKVADPAGQVFADKEAAGIIWAADHGADVINLSLGSAAADQVESDAVAYAVGKGVLVVAAAGNDGSTNPSYPAAYPKVVAVGATDAAGNRAPFSQHGTWVTVAAPGTSIRSTSPTAGSTFFPAGGYATGDGTSFSTPLVAAEAALLWSQRRSVSADDVRAAIVGSAHGYAGLGLGAGQVDYRAAFDTLRPDTVPTLTAPADGASVSGPVSLTAASGAAKVRFSVDGSPLGAPVATSGGSATTVWSTWGLPNGAHTISAADCSTKGLCNPALTQASVTLANAAPVITSPKPSQTLSGSATFTATAAGGAVAFVIDGVRRGLDTSAPFALTYPVSALSDGTHSVQAVSCSTTGACSGPTSAAVSFSNQSLHPRFTAVSPGVFSPNSDGRSDSTKVTYSLPDTETVTFVVRNAAGAVVRGPLALGTLTAGSHSVVWNGLLNGGARATSGTYRLELATTRPITGGSLRGSAITYARVDMAPPTMSSVTGSGSGFYPYPDTYRDTFSPALTLNEPAVVTLTVRSSAGAVVRSIAATRAVGRTTMTWNGRNTAGALVGAGTYSWSLTAQDGAGNRRTSAKYSVTVSSKRLVTKTATVTKNGNTLSSGGGSAYCADVDTGLSDFASGVWLSNICDRGFDGFQIAAATYRFTAPAAISYSSLKIEGYGFSLATSRLGAGFTRWGTVDYTFTPEVLTGTSPGWRTIGSVSPAALVNETRLVEATVYVPNAYAQNDYDMGQVRLTVTYKVLA</sequence>
<dbReference type="PROSITE" id="PS00137">
    <property type="entry name" value="SUBTILASE_HIS"/>
    <property type="match status" value="1"/>
</dbReference>
<dbReference type="Pfam" id="PF17957">
    <property type="entry name" value="Big_7"/>
    <property type="match status" value="2"/>
</dbReference>
<feature type="active site" description="Charge relay system" evidence="5">
    <location>
        <position position="189"/>
    </location>
</feature>
<dbReference type="InterPro" id="IPR036852">
    <property type="entry name" value="Peptidase_S8/S53_dom_sf"/>
</dbReference>
<dbReference type="InterPro" id="IPR000209">
    <property type="entry name" value="Peptidase_S8/S53_dom"/>
</dbReference>
<feature type="domain" description="FlgD/Vpr Ig-like" evidence="10">
    <location>
        <begin position="640"/>
        <end position="706"/>
    </location>
</feature>
<reference evidence="12" key="1">
    <citation type="journal article" date="2019" name="Int. J. Syst. Evol. Microbiol.">
        <title>The Global Catalogue of Microorganisms (GCM) 10K type strain sequencing project: providing services to taxonomists for standard genome sequencing and annotation.</title>
        <authorList>
            <consortium name="The Broad Institute Genomics Platform"/>
            <consortium name="The Broad Institute Genome Sequencing Center for Infectious Disease"/>
            <person name="Wu L."/>
            <person name="Ma J."/>
        </authorList>
    </citation>
    <scope>NUCLEOTIDE SEQUENCE [LARGE SCALE GENOMIC DNA]</scope>
    <source>
        <strain evidence="12">CCUG 57508</strain>
    </source>
</reference>
<evidence type="ECO:0000256" key="4">
    <source>
        <dbReference type="ARBA" id="ARBA00022825"/>
    </source>
</evidence>
<evidence type="ECO:0000256" key="2">
    <source>
        <dbReference type="ARBA" id="ARBA00022670"/>
    </source>
</evidence>
<dbReference type="InterPro" id="IPR015500">
    <property type="entry name" value="Peptidase_S8_subtilisin-rel"/>
</dbReference>
<keyword evidence="8" id="KW-0732">Signal</keyword>
<feature type="signal peptide" evidence="8">
    <location>
        <begin position="1"/>
        <end position="25"/>
    </location>
</feature>
<organism evidence="11 12">
    <name type="scientific">Terrabacter terrigena</name>
    <dbReference type="NCBI Taxonomy" id="574718"/>
    <lineage>
        <taxon>Bacteria</taxon>
        <taxon>Bacillati</taxon>
        <taxon>Actinomycetota</taxon>
        <taxon>Actinomycetes</taxon>
        <taxon>Micrococcales</taxon>
        <taxon>Intrasporangiaceae</taxon>
        <taxon>Terrabacter</taxon>
    </lineage>
</organism>
<dbReference type="EMBL" id="JBHTKH010000015">
    <property type="protein sequence ID" value="MFD1056138.1"/>
    <property type="molecule type" value="Genomic_DNA"/>
</dbReference>
<dbReference type="PROSITE" id="PS00138">
    <property type="entry name" value="SUBTILASE_SER"/>
    <property type="match status" value="1"/>
</dbReference>
<feature type="domain" description="Peptidase S8/S53" evidence="9">
    <location>
        <begin position="182"/>
        <end position="419"/>
    </location>
</feature>
<dbReference type="Gene3D" id="3.40.50.200">
    <property type="entry name" value="Peptidase S8/S53 domain"/>
    <property type="match status" value="1"/>
</dbReference>
<dbReference type="InterPro" id="IPR050131">
    <property type="entry name" value="Peptidase_S8_subtilisin-like"/>
</dbReference>
<keyword evidence="2 5" id="KW-0645">Protease</keyword>
<dbReference type="Pfam" id="PF13860">
    <property type="entry name" value="FlgD_ig"/>
    <property type="match status" value="2"/>
</dbReference>
<dbReference type="RefSeq" id="WP_386054179.1">
    <property type="nucleotide sequence ID" value="NZ_JBHTKH010000015.1"/>
</dbReference>
<dbReference type="InterPro" id="IPR022398">
    <property type="entry name" value="Peptidase_S8_His-AS"/>
</dbReference>
<dbReference type="Proteomes" id="UP001597046">
    <property type="component" value="Unassembled WGS sequence"/>
</dbReference>
<comment type="caution">
    <text evidence="11">The sequence shown here is derived from an EMBL/GenBank/DDBJ whole genome shotgun (WGS) entry which is preliminary data.</text>
</comment>
<feature type="region of interest" description="Disordered" evidence="7">
    <location>
        <begin position="30"/>
        <end position="62"/>
    </location>
</feature>
<feature type="active site" description="Charge relay system" evidence="5">
    <location>
        <position position="222"/>
    </location>
</feature>
<comment type="similarity">
    <text evidence="1 5 6">Belongs to the peptidase S8 family.</text>
</comment>
<evidence type="ECO:0000256" key="1">
    <source>
        <dbReference type="ARBA" id="ARBA00011073"/>
    </source>
</evidence>
<evidence type="ECO:0000256" key="6">
    <source>
        <dbReference type="RuleBase" id="RU003355"/>
    </source>
</evidence>